<dbReference type="EMBL" id="BDGG01000008">
    <property type="protein sequence ID" value="GAV02182.1"/>
    <property type="molecule type" value="Genomic_DNA"/>
</dbReference>
<evidence type="ECO:0000313" key="2">
    <source>
        <dbReference type="Proteomes" id="UP000186922"/>
    </source>
</evidence>
<organism evidence="1 2">
    <name type="scientific">Ramazzottius varieornatus</name>
    <name type="common">Water bear</name>
    <name type="synonym">Tardigrade</name>
    <dbReference type="NCBI Taxonomy" id="947166"/>
    <lineage>
        <taxon>Eukaryota</taxon>
        <taxon>Metazoa</taxon>
        <taxon>Ecdysozoa</taxon>
        <taxon>Tardigrada</taxon>
        <taxon>Eutardigrada</taxon>
        <taxon>Parachela</taxon>
        <taxon>Hypsibioidea</taxon>
        <taxon>Ramazzottiidae</taxon>
        <taxon>Ramazzottius</taxon>
    </lineage>
</organism>
<dbReference type="Proteomes" id="UP000186922">
    <property type="component" value="Unassembled WGS sequence"/>
</dbReference>
<keyword evidence="2" id="KW-1185">Reference proteome</keyword>
<comment type="caution">
    <text evidence="1">The sequence shown here is derived from an EMBL/GenBank/DDBJ whole genome shotgun (WGS) entry which is preliminary data.</text>
</comment>
<dbReference type="AlphaFoldDB" id="A0A1D1VKN2"/>
<name>A0A1D1VKN2_RAMVA</name>
<reference evidence="1 2" key="1">
    <citation type="journal article" date="2016" name="Nat. Commun.">
        <title>Extremotolerant tardigrade genome and improved radiotolerance of human cultured cells by tardigrade-unique protein.</title>
        <authorList>
            <person name="Hashimoto T."/>
            <person name="Horikawa D.D."/>
            <person name="Saito Y."/>
            <person name="Kuwahara H."/>
            <person name="Kozuka-Hata H."/>
            <person name="Shin-I T."/>
            <person name="Minakuchi Y."/>
            <person name="Ohishi K."/>
            <person name="Motoyama A."/>
            <person name="Aizu T."/>
            <person name="Enomoto A."/>
            <person name="Kondo K."/>
            <person name="Tanaka S."/>
            <person name="Hara Y."/>
            <person name="Koshikawa S."/>
            <person name="Sagara H."/>
            <person name="Miura T."/>
            <person name="Yokobori S."/>
            <person name="Miyagawa K."/>
            <person name="Suzuki Y."/>
            <person name="Kubo T."/>
            <person name="Oyama M."/>
            <person name="Kohara Y."/>
            <person name="Fujiyama A."/>
            <person name="Arakawa K."/>
            <person name="Katayama T."/>
            <person name="Toyoda A."/>
            <person name="Kunieda T."/>
        </authorList>
    </citation>
    <scope>NUCLEOTIDE SEQUENCE [LARGE SCALE GENOMIC DNA]</scope>
    <source>
        <strain evidence="1 2">YOKOZUNA-1</strain>
    </source>
</reference>
<evidence type="ECO:0000313" key="1">
    <source>
        <dbReference type="EMBL" id="GAV02182.1"/>
    </source>
</evidence>
<protein>
    <submittedName>
        <fullName evidence="1">Uncharacterized protein</fullName>
    </submittedName>
</protein>
<sequence length="56" mass="6045">MASVATVPPSVCREFIQQGQQSTPQNPKNDLILLSAVPDDGFAWTAPSSSFDSRNH</sequence>
<gene>
    <name evidence="1" type="primary">RvY_12779-1</name>
    <name evidence="1" type="synonym">RvY_12779.1</name>
    <name evidence="1" type="ORF">RvY_12779</name>
</gene>
<proteinExistence type="predicted"/>
<accession>A0A1D1VKN2</accession>